<dbReference type="RefSeq" id="WP_187759915.1">
    <property type="nucleotide sequence ID" value="NZ_CP061038.1"/>
</dbReference>
<sequence length="189" mass="20203">MAIETLLARYGLAAVFLGAGIEGETIVVTGGLLAHNGLLPFFGVAIAAAAGSFIADQLFFALGRRFRDHPRIKRIEAKPAFARALTLFEHHPTAFVFGFRFLYGLRTVSPIAIGTSAIRTHRFAAINAAAAAVWAVLFTGIGYVFADGIERFFGKIKSVEHVVIGVLVGAAIIGGGIHLVRRSRAKRSQ</sequence>
<dbReference type="InterPro" id="IPR051311">
    <property type="entry name" value="DedA_domain"/>
</dbReference>
<organism evidence="3 4">
    <name type="scientific">Sphingomonas alpina</name>
    <dbReference type="NCBI Taxonomy" id="653931"/>
    <lineage>
        <taxon>Bacteria</taxon>
        <taxon>Pseudomonadati</taxon>
        <taxon>Pseudomonadota</taxon>
        <taxon>Alphaproteobacteria</taxon>
        <taxon>Sphingomonadales</taxon>
        <taxon>Sphingomonadaceae</taxon>
        <taxon>Sphingomonas</taxon>
    </lineage>
</organism>
<accession>A0A7H0LD13</accession>
<evidence type="ECO:0000259" key="2">
    <source>
        <dbReference type="Pfam" id="PF09335"/>
    </source>
</evidence>
<name>A0A7H0LD13_9SPHN</name>
<keyword evidence="4" id="KW-1185">Reference proteome</keyword>
<evidence type="ECO:0000313" key="3">
    <source>
        <dbReference type="EMBL" id="QNQ07566.1"/>
    </source>
</evidence>
<gene>
    <name evidence="3" type="ORF">H3Z74_12030</name>
</gene>
<dbReference type="Proteomes" id="UP000516148">
    <property type="component" value="Chromosome"/>
</dbReference>
<dbReference type="GO" id="GO:0005886">
    <property type="term" value="C:plasma membrane"/>
    <property type="evidence" value="ECO:0007669"/>
    <property type="project" value="TreeGrafter"/>
</dbReference>
<dbReference type="Pfam" id="PF09335">
    <property type="entry name" value="VTT_dom"/>
    <property type="match status" value="1"/>
</dbReference>
<feature type="transmembrane region" description="Helical" evidence="1">
    <location>
        <begin position="158"/>
        <end position="180"/>
    </location>
</feature>
<dbReference type="AlphaFoldDB" id="A0A7H0LD13"/>
<feature type="transmembrane region" description="Helical" evidence="1">
    <location>
        <begin position="123"/>
        <end position="146"/>
    </location>
</feature>
<feature type="domain" description="VTT" evidence="2">
    <location>
        <begin position="23"/>
        <end position="143"/>
    </location>
</feature>
<keyword evidence="1" id="KW-0812">Transmembrane</keyword>
<dbReference type="KEGG" id="spap:H3Z74_12030"/>
<feature type="transmembrane region" description="Helical" evidence="1">
    <location>
        <begin position="39"/>
        <end position="63"/>
    </location>
</feature>
<dbReference type="PANTHER" id="PTHR42709:SF2">
    <property type="entry name" value="INNER MEMBRANE PROTEIN YOHD"/>
    <property type="match status" value="1"/>
</dbReference>
<reference evidence="3 4" key="1">
    <citation type="submission" date="2020-09" db="EMBL/GenBank/DDBJ databases">
        <title>Sphingomonas sp., a new species isolated from pork steak.</title>
        <authorList>
            <person name="Heidler von Heilborn D."/>
        </authorList>
    </citation>
    <scope>NUCLEOTIDE SEQUENCE [LARGE SCALE GENOMIC DNA]</scope>
    <source>
        <strain evidence="4">S8-3T</strain>
    </source>
</reference>
<protein>
    <submittedName>
        <fullName evidence="3">DedA family protein</fullName>
    </submittedName>
</protein>
<evidence type="ECO:0000313" key="4">
    <source>
        <dbReference type="Proteomes" id="UP000516148"/>
    </source>
</evidence>
<dbReference type="EMBL" id="CP061038">
    <property type="protein sequence ID" value="QNQ07566.1"/>
    <property type="molecule type" value="Genomic_DNA"/>
</dbReference>
<keyword evidence="1" id="KW-1133">Transmembrane helix</keyword>
<dbReference type="InterPro" id="IPR032816">
    <property type="entry name" value="VTT_dom"/>
</dbReference>
<dbReference type="PANTHER" id="PTHR42709">
    <property type="entry name" value="ALKALINE PHOSPHATASE LIKE PROTEIN"/>
    <property type="match status" value="1"/>
</dbReference>
<feature type="transmembrane region" description="Helical" evidence="1">
    <location>
        <begin position="12"/>
        <end position="33"/>
    </location>
</feature>
<evidence type="ECO:0000256" key="1">
    <source>
        <dbReference type="SAM" id="Phobius"/>
    </source>
</evidence>
<keyword evidence="1" id="KW-0472">Membrane</keyword>
<proteinExistence type="predicted"/>